<dbReference type="STRING" id="320778.ABT57_23120"/>
<dbReference type="PATRIC" id="fig|320778.3.peg.4944"/>
<evidence type="ECO:0000313" key="4">
    <source>
        <dbReference type="EMBL" id="KLV04903.1"/>
    </source>
</evidence>
<dbReference type="EMBL" id="LDOU01000031">
    <property type="protein sequence ID" value="KLV04903.1"/>
    <property type="molecule type" value="Genomic_DNA"/>
</dbReference>
<dbReference type="Pfam" id="PF04225">
    <property type="entry name" value="LysM_OapA"/>
    <property type="match status" value="1"/>
</dbReference>
<evidence type="ECO:0000259" key="3">
    <source>
        <dbReference type="Pfam" id="PF08525"/>
    </source>
</evidence>
<dbReference type="Proteomes" id="UP000035909">
    <property type="component" value="Unassembled WGS sequence"/>
</dbReference>
<evidence type="ECO:0000256" key="1">
    <source>
        <dbReference type="SAM" id="MobiDB-lite"/>
    </source>
</evidence>
<dbReference type="Pfam" id="PF08525">
    <property type="entry name" value="OapA_N"/>
    <property type="match status" value="1"/>
</dbReference>
<feature type="domain" description="Opacity-associated protein A-like N-terminal" evidence="3">
    <location>
        <begin position="44"/>
        <end position="70"/>
    </location>
</feature>
<evidence type="ECO:0000313" key="5">
    <source>
        <dbReference type="Proteomes" id="UP000035909"/>
    </source>
</evidence>
<dbReference type="InterPro" id="IPR007340">
    <property type="entry name" value="LysM_Opacity-associatedA"/>
</dbReference>
<evidence type="ECO:0000259" key="2">
    <source>
        <dbReference type="Pfam" id="PF04225"/>
    </source>
</evidence>
<gene>
    <name evidence="4" type="ORF">ABT57_23120</name>
</gene>
<keyword evidence="5" id="KW-1185">Reference proteome</keyword>
<name>A0A0J1GZ53_9GAMM</name>
<feature type="region of interest" description="Disordered" evidence="1">
    <location>
        <begin position="75"/>
        <end position="153"/>
    </location>
</feature>
<dbReference type="RefSeq" id="WP_047887623.1">
    <property type="nucleotide sequence ID" value="NZ_CP071325.1"/>
</dbReference>
<dbReference type="Gene3D" id="3.10.450.350">
    <property type="match status" value="1"/>
</dbReference>
<dbReference type="GO" id="GO:0042834">
    <property type="term" value="F:peptidoglycan binding"/>
    <property type="evidence" value="ECO:0007669"/>
    <property type="project" value="InterPro"/>
</dbReference>
<sequence length="242" mass="26818">MGQAKRRTQKKTEFTWPRVTFDKASLLAMREKLKTRLAPVTEKWQQLPRFHRRALMVLAPLLAILLMLPSRAPVPAENSDPVRRELSLQLNEPQPEQVVVGDRAEPASPKREVVEQRLRPLNPPPAAQTKPVPAKPVAASGQATQNASASAPSSSQPWVQYKVKSGETLAMIFRERSLPLADLYALAAIEGKDKPLSQVQAGQLLRYRQTAGGGLDALQIEGRSGEPVMFFRRSDGSFVRSQ</sequence>
<accession>A0A0J1GZ53</accession>
<comment type="caution">
    <text evidence="4">The sequence shown here is derived from an EMBL/GenBank/DDBJ whole genome shotgun (WGS) entry which is preliminary data.</text>
</comment>
<protein>
    <recommendedName>
        <fullName evidence="6">LysM domain-containing protein</fullName>
    </recommendedName>
</protein>
<proteinExistence type="predicted"/>
<reference evidence="4 5" key="1">
    <citation type="submission" date="2015-05" db="EMBL/GenBank/DDBJ databases">
        <title>Photobacterium galathea sp. nov.</title>
        <authorList>
            <person name="Machado H."/>
            <person name="Gram L."/>
        </authorList>
    </citation>
    <scope>NUCLEOTIDE SEQUENCE [LARGE SCALE GENOMIC DNA]</scope>
    <source>
        <strain evidence="4 5">DSM 22954</strain>
    </source>
</reference>
<evidence type="ECO:0008006" key="6">
    <source>
        <dbReference type="Google" id="ProtNLM"/>
    </source>
</evidence>
<organism evidence="4 5">
    <name type="scientific">Photobacterium ganghwense</name>
    <dbReference type="NCBI Taxonomy" id="320778"/>
    <lineage>
        <taxon>Bacteria</taxon>
        <taxon>Pseudomonadati</taxon>
        <taxon>Pseudomonadota</taxon>
        <taxon>Gammaproteobacteria</taxon>
        <taxon>Vibrionales</taxon>
        <taxon>Vibrionaceae</taxon>
        <taxon>Photobacterium</taxon>
    </lineage>
</organism>
<feature type="domain" description="Opacity-associated protein A LysM-like" evidence="2">
    <location>
        <begin position="158"/>
        <end position="241"/>
    </location>
</feature>
<dbReference type="InterPro" id="IPR013731">
    <property type="entry name" value="OapA_N"/>
</dbReference>
<feature type="compositionally biased region" description="Basic and acidic residues" evidence="1">
    <location>
        <begin position="102"/>
        <end position="118"/>
    </location>
</feature>
<dbReference type="AlphaFoldDB" id="A0A0J1GZ53"/>